<name>H5XII4_9PSEU</name>
<dbReference type="InterPro" id="IPR016181">
    <property type="entry name" value="Acyl_CoA_acyltransferase"/>
</dbReference>
<dbReference type="EMBL" id="CM001440">
    <property type="protein sequence ID" value="EHR62845.1"/>
    <property type="molecule type" value="Genomic_DNA"/>
</dbReference>
<evidence type="ECO:0000313" key="4">
    <source>
        <dbReference type="EMBL" id="EHR62845.1"/>
    </source>
</evidence>
<gene>
    <name evidence="4" type="ORF">SaccyDRAFT_4022</name>
</gene>
<evidence type="ECO:0000259" key="3">
    <source>
        <dbReference type="PROSITE" id="PS51186"/>
    </source>
</evidence>
<dbReference type="PROSITE" id="PS51186">
    <property type="entry name" value="GNAT"/>
    <property type="match status" value="1"/>
</dbReference>
<dbReference type="HOGENOM" id="CLU_096760_0_0_11"/>
<feature type="domain" description="N-acetyltransferase" evidence="3">
    <location>
        <begin position="1"/>
        <end position="156"/>
    </location>
</feature>
<keyword evidence="1 4" id="KW-0808">Transferase</keyword>
<dbReference type="PANTHER" id="PTHR43800">
    <property type="entry name" value="PEPTIDYL-LYSINE N-ACETYLTRANSFERASE YJAB"/>
    <property type="match status" value="1"/>
</dbReference>
<dbReference type="GO" id="GO:0016747">
    <property type="term" value="F:acyltransferase activity, transferring groups other than amino-acyl groups"/>
    <property type="evidence" value="ECO:0007669"/>
    <property type="project" value="InterPro"/>
</dbReference>
<dbReference type="SUPFAM" id="SSF55729">
    <property type="entry name" value="Acyl-CoA N-acyltransferases (Nat)"/>
    <property type="match status" value="1"/>
</dbReference>
<dbReference type="Gene3D" id="3.40.630.30">
    <property type="match status" value="1"/>
</dbReference>
<dbReference type="AlphaFoldDB" id="H5XII4"/>
<keyword evidence="2" id="KW-0012">Acyltransferase</keyword>
<dbReference type="eggNOG" id="COG0456">
    <property type="taxonomic scope" value="Bacteria"/>
</dbReference>
<dbReference type="InterPro" id="IPR000182">
    <property type="entry name" value="GNAT_dom"/>
</dbReference>
<evidence type="ECO:0000256" key="1">
    <source>
        <dbReference type="ARBA" id="ARBA00022679"/>
    </source>
</evidence>
<dbReference type="Proteomes" id="UP000002791">
    <property type="component" value="Chromosome"/>
</dbReference>
<sequence length="180" mass="20094">MIRAAREGDLTICQEIERAAGAPFADLGMSAVAEDEPPGLDVLRAFQRSGRAWVHVDDDDVPAAYLLASMVDGAAHIEQVSVCPTHARRRLGRALVEHLAQWARRRHVEALTLTTFTEVPWNGPYYQRCGFRYLTDAEVGPELRAIRADEAARGLDRWPRAAMRRDLRRSSAVTAPGWHP</sequence>
<reference evidence="4 5" key="1">
    <citation type="submission" date="2011-11" db="EMBL/GenBank/DDBJ databases">
        <title>The Noncontiguous Finished sequence of Saccharomonospora cyanea NA-134.</title>
        <authorList>
            <consortium name="US DOE Joint Genome Institute"/>
            <person name="Lucas S."/>
            <person name="Han J."/>
            <person name="Lapidus A."/>
            <person name="Cheng J.-F."/>
            <person name="Goodwin L."/>
            <person name="Pitluck S."/>
            <person name="Peters L."/>
            <person name="Ovchinnikova G."/>
            <person name="Lu M."/>
            <person name="Detter J.C."/>
            <person name="Han C."/>
            <person name="Tapia R."/>
            <person name="Land M."/>
            <person name="Hauser L."/>
            <person name="Kyrpides N."/>
            <person name="Ivanova N."/>
            <person name="Pagani I."/>
            <person name="Brambilla E.-M."/>
            <person name="Klenk H.-P."/>
            <person name="Woyke T."/>
        </authorList>
    </citation>
    <scope>NUCLEOTIDE SEQUENCE [LARGE SCALE GENOMIC DNA]</scope>
    <source>
        <strain evidence="4 5">NA-134</strain>
    </source>
</reference>
<evidence type="ECO:0000256" key="2">
    <source>
        <dbReference type="ARBA" id="ARBA00023315"/>
    </source>
</evidence>
<dbReference type="STRING" id="882082.SaccyDRAFT_4022"/>
<dbReference type="PANTHER" id="PTHR43800:SF1">
    <property type="entry name" value="PEPTIDYL-LYSINE N-ACETYLTRANSFERASE YJAB"/>
    <property type="match status" value="1"/>
</dbReference>
<dbReference type="Pfam" id="PF00583">
    <property type="entry name" value="Acetyltransf_1"/>
    <property type="match status" value="1"/>
</dbReference>
<keyword evidence="5" id="KW-1185">Reference proteome</keyword>
<evidence type="ECO:0000313" key="5">
    <source>
        <dbReference type="Proteomes" id="UP000002791"/>
    </source>
</evidence>
<proteinExistence type="predicted"/>
<organism evidence="4 5">
    <name type="scientific">Saccharomonospora cyanea NA-134</name>
    <dbReference type="NCBI Taxonomy" id="882082"/>
    <lineage>
        <taxon>Bacteria</taxon>
        <taxon>Bacillati</taxon>
        <taxon>Actinomycetota</taxon>
        <taxon>Actinomycetes</taxon>
        <taxon>Pseudonocardiales</taxon>
        <taxon>Pseudonocardiaceae</taxon>
        <taxon>Saccharomonospora</taxon>
    </lineage>
</organism>
<protein>
    <submittedName>
        <fullName evidence="4">Acetyltransferase (GNAT) family protein</fullName>
    </submittedName>
</protein>
<dbReference type="RefSeq" id="WP_005458842.1">
    <property type="nucleotide sequence ID" value="NZ_CM001440.1"/>
</dbReference>
<dbReference type="CDD" id="cd04301">
    <property type="entry name" value="NAT_SF"/>
    <property type="match status" value="1"/>
</dbReference>
<accession>H5XII4</accession>